<evidence type="ECO:0000256" key="2">
    <source>
        <dbReference type="ARBA" id="ARBA00022539"/>
    </source>
</evidence>
<keyword evidence="2" id="KW-0104">Cadmium</keyword>
<dbReference type="PANTHER" id="PTHR33447">
    <property type="entry name" value="GLUTATHIONE GAMMA-GLUTAMYLCYSTEINYLTRANSFERASE"/>
    <property type="match status" value="1"/>
</dbReference>
<dbReference type="SUPFAM" id="SSF54001">
    <property type="entry name" value="Cysteine proteinases"/>
    <property type="match status" value="1"/>
</dbReference>
<evidence type="ECO:0000313" key="7">
    <source>
        <dbReference type="EMBL" id="PGH58311.1"/>
    </source>
</evidence>
<feature type="chain" id="PRO_5012609112" description="glutathione gamma-glutamylcysteinyltransferase" evidence="5">
    <location>
        <begin position="36"/>
        <end position="262"/>
    </location>
</feature>
<feature type="domain" description="Peptidase C83" evidence="6">
    <location>
        <begin position="28"/>
        <end position="260"/>
    </location>
</feature>
<comment type="caution">
    <text evidence="7">The sequence shown here is derived from an EMBL/GenBank/DDBJ whole genome shotgun (WGS) entry which is preliminary data.</text>
</comment>
<dbReference type="EMBL" id="PDKW01000039">
    <property type="protein sequence ID" value="PGH58311.1"/>
    <property type="molecule type" value="Genomic_DNA"/>
</dbReference>
<dbReference type="GO" id="GO:0046872">
    <property type="term" value="F:metal ion binding"/>
    <property type="evidence" value="ECO:0007669"/>
    <property type="project" value="UniProtKB-KW"/>
</dbReference>
<dbReference type="InterPro" id="IPR038156">
    <property type="entry name" value="PCS_N_sf"/>
</dbReference>
<evidence type="ECO:0000256" key="5">
    <source>
        <dbReference type="SAM" id="SignalP"/>
    </source>
</evidence>
<dbReference type="AlphaFoldDB" id="A0A2B8BK39"/>
<organism evidence="7 8">
    <name type="scientific">Azospirillum palustre</name>
    <dbReference type="NCBI Taxonomy" id="2044885"/>
    <lineage>
        <taxon>Bacteria</taxon>
        <taxon>Pseudomonadati</taxon>
        <taxon>Pseudomonadota</taxon>
        <taxon>Alphaproteobacteria</taxon>
        <taxon>Rhodospirillales</taxon>
        <taxon>Azospirillaceae</taxon>
        <taxon>Azospirillum</taxon>
    </lineage>
</organism>
<reference evidence="8" key="1">
    <citation type="submission" date="2017-10" db="EMBL/GenBank/DDBJ databases">
        <authorList>
            <person name="Kravchenko I.K."/>
            <person name="Grouzdev D.S."/>
        </authorList>
    </citation>
    <scope>NUCLEOTIDE SEQUENCE [LARGE SCALE GENOMIC DNA]</scope>
    <source>
        <strain evidence="8">B2</strain>
    </source>
</reference>
<dbReference type="Proteomes" id="UP000225379">
    <property type="component" value="Unassembled WGS sequence"/>
</dbReference>
<dbReference type="OrthoDB" id="8560621at2"/>
<dbReference type="Gene3D" id="3.90.70.30">
    <property type="entry name" value="Phytochelatin synthase, N-terminal domain"/>
    <property type="match status" value="1"/>
</dbReference>
<dbReference type="Pfam" id="PF05023">
    <property type="entry name" value="Phytochelatin"/>
    <property type="match status" value="1"/>
</dbReference>
<accession>A0A2B8BK39</accession>
<dbReference type="GO" id="GO:0010038">
    <property type="term" value="P:response to metal ion"/>
    <property type="evidence" value="ECO:0007669"/>
    <property type="project" value="InterPro"/>
</dbReference>
<evidence type="ECO:0000256" key="3">
    <source>
        <dbReference type="ARBA" id="ARBA00022679"/>
    </source>
</evidence>
<dbReference type="PROSITE" id="PS51443">
    <property type="entry name" value="PCS"/>
    <property type="match status" value="1"/>
</dbReference>
<keyword evidence="3" id="KW-0808">Transferase</keyword>
<dbReference type="EC" id="2.3.2.15" evidence="1"/>
<proteinExistence type="predicted"/>
<evidence type="ECO:0000313" key="8">
    <source>
        <dbReference type="Proteomes" id="UP000225379"/>
    </source>
</evidence>
<feature type="signal peptide" evidence="5">
    <location>
        <begin position="1"/>
        <end position="35"/>
    </location>
</feature>
<sequence>MQATWTAGWTAGAVAKTLGAGLLLWAACAAGPASAQQDDKKPKFGPDAVPITRSIDFVRTTPAPDYWALSPYYVPQTTGASCSVASVAMMLNALRGLPGLASERLVTAKQLLDRLDDDHWRDATADDGEGISFGELITYVRRSLSAYGIDAEVEVWRPRDTSPATLAELRRILSDNERSADDIILLAFDQGTLTGDIGLGHIAPLGAYDPVGKRALVMDPDRAWYVPYWTSDARLLEAMLKPDRADPEGSGLIRVRSRRVSG</sequence>
<keyword evidence="8" id="KW-1185">Reference proteome</keyword>
<dbReference type="GO" id="GO:0046938">
    <property type="term" value="P:phytochelatin biosynthetic process"/>
    <property type="evidence" value="ECO:0007669"/>
    <property type="project" value="InterPro"/>
</dbReference>
<dbReference type="GO" id="GO:0016756">
    <property type="term" value="F:glutathione gamma-glutamylcysteinyltransferase activity"/>
    <property type="evidence" value="ECO:0007669"/>
    <property type="project" value="UniProtKB-EC"/>
</dbReference>
<keyword evidence="4" id="KW-0479">Metal-binding</keyword>
<evidence type="ECO:0000256" key="4">
    <source>
        <dbReference type="ARBA" id="ARBA00022723"/>
    </source>
</evidence>
<name>A0A2B8BK39_9PROT</name>
<dbReference type="InterPro" id="IPR038765">
    <property type="entry name" value="Papain-like_cys_pep_sf"/>
</dbReference>
<evidence type="ECO:0000256" key="1">
    <source>
        <dbReference type="ARBA" id="ARBA00012468"/>
    </source>
</evidence>
<dbReference type="InterPro" id="IPR040409">
    <property type="entry name" value="PCS-like"/>
</dbReference>
<evidence type="ECO:0000259" key="6">
    <source>
        <dbReference type="PROSITE" id="PS51443"/>
    </source>
</evidence>
<protein>
    <recommendedName>
        <fullName evidence="1">glutathione gamma-glutamylcysteinyltransferase</fullName>
        <ecNumber evidence="1">2.3.2.15</ecNumber>
    </recommendedName>
</protein>
<keyword evidence="5" id="KW-0732">Signal</keyword>
<gene>
    <name evidence="7" type="ORF">CRT60_09555</name>
</gene>
<dbReference type="InterPro" id="IPR007719">
    <property type="entry name" value="PCS_N"/>
</dbReference>